<dbReference type="InterPro" id="IPR007576">
    <property type="entry name" value="CITED"/>
</dbReference>
<dbReference type="KEGG" id="pmrn:116952901"/>
<dbReference type="GO" id="GO:0005634">
    <property type="term" value="C:nucleus"/>
    <property type="evidence" value="ECO:0007669"/>
    <property type="project" value="UniProtKB-SubCell"/>
</dbReference>
<evidence type="ECO:0000256" key="3">
    <source>
        <dbReference type="ARBA" id="ARBA00023015"/>
    </source>
</evidence>
<dbReference type="GeneID" id="116952901"/>
<keyword evidence="6" id="KW-0539">Nucleus</keyword>
<comment type="subcellular location">
    <subcellularLocation>
        <location evidence="1">Nucleus</location>
    </subcellularLocation>
</comment>
<dbReference type="RefSeq" id="XP_032828482.1">
    <property type="nucleotide sequence ID" value="XM_032972591.1"/>
</dbReference>
<evidence type="ECO:0000313" key="8">
    <source>
        <dbReference type="Proteomes" id="UP001318040"/>
    </source>
</evidence>
<evidence type="ECO:0000256" key="2">
    <source>
        <dbReference type="ARBA" id="ARBA00006967"/>
    </source>
</evidence>
<protein>
    <submittedName>
        <fullName evidence="9">Cbp/p300-interacting transactivator 1</fullName>
    </submittedName>
</protein>
<feature type="region of interest" description="Disordered" evidence="7">
    <location>
        <begin position="72"/>
        <end position="157"/>
    </location>
</feature>
<dbReference type="Gene3D" id="6.10.140.2200">
    <property type="match status" value="1"/>
</dbReference>
<dbReference type="CTD" id="4435"/>
<feature type="compositionally biased region" description="Low complexity" evidence="7">
    <location>
        <begin position="72"/>
        <end position="140"/>
    </location>
</feature>
<name>A0AAJ7U560_PETMA</name>
<keyword evidence="4" id="KW-0010">Activator</keyword>
<keyword evidence="5" id="KW-0804">Transcription</keyword>
<dbReference type="GO" id="GO:0003713">
    <property type="term" value="F:transcription coactivator activity"/>
    <property type="evidence" value="ECO:0007669"/>
    <property type="project" value="TreeGrafter"/>
</dbReference>
<dbReference type="PANTHER" id="PTHR17045:SF8">
    <property type="entry name" value="CBP_P300-INTERACTING TRANSACTIVATOR 2-LIKE"/>
    <property type="match status" value="1"/>
</dbReference>
<evidence type="ECO:0000256" key="1">
    <source>
        <dbReference type="ARBA" id="ARBA00004123"/>
    </source>
</evidence>
<evidence type="ECO:0000256" key="5">
    <source>
        <dbReference type="ARBA" id="ARBA00023163"/>
    </source>
</evidence>
<keyword evidence="3" id="KW-0805">Transcription regulation</keyword>
<proteinExistence type="inferred from homology"/>
<reference evidence="9" key="1">
    <citation type="submission" date="2025-08" db="UniProtKB">
        <authorList>
            <consortium name="RefSeq"/>
        </authorList>
    </citation>
    <scope>IDENTIFICATION</scope>
    <source>
        <tissue evidence="9">Sperm</tissue>
    </source>
</reference>
<keyword evidence="8" id="KW-1185">Reference proteome</keyword>
<evidence type="ECO:0000313" key="9">
    <source>
        <dbReference type="RefSeq" id="XP_032828482.1"/>
    </source>
</evidence>
<organism evidence="8 9">
    <name type="scientific">Petromyzon marinus</name>
    <name type="common">Sea lamprey</name>
    <dbReference type="NCBI Taxonomy" id="7757"/>
    <lineage>
        <taxon>Eukaryota</taxon>
        <taxon>Metazoa</taxon>
        <taxon>Chordata</taxon>
        <taxon>Craniata</taxon>
        <taxon>Vertebrata</taxon>
        <taxon>Cyclostomata</taxon>
        <taxon>Hyperoartia</taxon>
        <taxon>Petromyzontiformes</taxon>
        <taxon>Petromyzontidae</taxon>
        <taxon>Petromyzon</taxon>
    </lineage>
</organism>
<dbReference type="Proteomes" id="UP001318040">
    <property type="component" value="Chromosome 49"/>
</dbReference>
<sequence length="266" mass="28154">MAEPMIMSASSHQMLPGSSAGPVYPYRQYAPGMQYQQSGHPGAMGRVGKPHQLGVRPGHTMVGGGGAGNVAMAAAHGGMHPGHFLSAHHQQQQQQQQQQLQQQQQQQQQQHHQQAPPSAAQHALQQHHQQQQQQQQQQAAMHTHKLHHLPSGGHHLSHAAQHYAASGHMLVGAHGYYGHSVAMHGGGGVGGVGGVMMGHMGASFPGVVAAAAAAAAHAATMPNADALDEELLMSLVLELGLDRVQELPELWLGQDEVDFLSGVYAH</sequence>
<evidence type="ECO:0000256" key="6">
    <source>
        <dbReference type="ARBA" id="ARBA00023242"/>
    </source>
</evidence>
<dbReference type="PANTHER" id="PTHR17045">
    <property type="entry name" value="MELANOCYTE SPECIFIC GENE RELATED CITED"/>
    <property type="match status" value="1"/>
</dbReference>
<gene>
    <name evidence="9" type="primary">CITED1</name>
</gene>
<dbReference type="Pfam" id="PF04487">
    <property type="entry name" value="CITED"/>
    <property type="match status" value="1"/>
</dbReference>
<evidence type="ECO:0000256" key="4">
    <source>
        <dbReference type="ARBA" id="ARBA00023159"/>
    </source>
</evidence>
<dbReference type="AlphaFoldDB" id="A0AAJ7U560"/>
<evidence type="ECO:0000256" key="7">
    <source>
        <dbReference type="SAM" id="MobiDB-lite"/>
    </source>
</evidence>
<accession>A0AAJ7U560</accession>
<comment type="similarity">
    <text evidence="2">Belongs to the CITED family.</text>
</comment>